<reference evidence="2" key="1">
    <citation type="journal article" date="2022" name="Mol. Ecol. Resour.">
        <title>The genomes of chicory, endive, great burdock and yacon provide insights into Asteraceae palaeo-polyploidization history and plant inulin production.</title>
        <authorList>
            <person name="Fan W."/>
            <person name="Wang S."/>
            <person name="Wang H."/>
            <person name="Wang A."/>
            <person name="Jiang F."/>
            <person name="Liu H."/>
            <person name="Zhao H."/>
            <person name="Xu D."/>
            <person name="Zhang Y."/>
        </authorList>
    </citation>
    <scope>NUCLEOTIDE SEQUENCE [LARGE SCALE GENOMIC DNA]</scope>
    <source>
        <strain evidence="2">cv. Punajuju</strain>
    </source>
</reference>
<gene>
    <name evidence="1" type="ORF">L2E82_35190</name>
</gene>
<name>A0ACB9BNG0_CICIN</name>
<keyword evidence="2" id="KW-1185">Reference proteome</keyword>
<comment type="caution">
    <text evidence="1">The sequence shown here is derived from an EMBL/GenBank/DDBJ whole genome shotgun (WGS) entry which is preliminary data.</text>
</comment>
<reference evidence="1 2" key="2">
    <citation type="journal article" date="2022" name="Mol. Ecol. Resour.">
        <title>The genomes of chicory, endive, great burdock and yacon provide insights into Asteraceae paleo-polyploidization history and plant inulin production.</title>
        <authorList>
            <person name="Fan W."/>
            <person name="Wang S."/>
            <person name="Wang H."/>
            <person name="Wang A."/>
            <person name="Jiang F."/>
            <person name="Liu H."/>
            <person name="Zhao H."/>
            <person name="Xu D."/>
            <person name="Zhang Y."/>
        </authorList>
    </citation>
    <scope>NUCLEOTIDE SEQUENCE [LARGE SCALE GENOMIC DNA]</scope>
    <source>
        <strain evidence="2">cv. Punajuju</strain>
        <tissue evidence="1">Leaves</tissue>
    </source>
</reference>
<accession>A0ACB9BNG0</accession>
<dbReference type="EMBL" id="CM042014">
    <property type="protein sequence ID" value="KAI3723543.1"/>
    <property type="molecule type" value="Genomic_DNA"/>
</dbReference>
<organism evidence="1 2">
    <name type="scientific">Cichorium intybus</name>
    <name type="common">Chicory</name>
    <dbReference type="NCBI Taxonomy" id="13427"/>
    <lineage>
        <taxon>Eukaryota</taxon>
        <taxon>Viridiplantae</taxon>
        <taxon>Streptophyta</taxon>
        <taxon>Embryophyta</taxon>
        <taxon>Tracheophyta</taxon>
        <taxon>Spermatophyta</taxon>
        <taxon>Magnoliopsida</taxon>
        <taxon>eudicotyledons</taxon>
        <taxon>Gunneridae</taxon>
        <taxon>Pentapetalae</taxon>
        <taxon>asterids</taxon>
        <taxon>campanulids</taxon>
        <taxon>Asterales</taxon>
        <taxon>Asteraceae</taxon>
        <taxon>Cichorioideae</taxon>
        <taxon>Cichorieae</taxon>
        <taxon>Cichoriinae</taxon>
        <taxon>Cichorium</taxon>
    </lineage>
</organism>
<dbReference type="Proteomes" id="UP001055811">
    <property type="component" value="Linkage Group LG06"/>
</dbReference>
<evidence type="ECO:0000313" key="1">
    <source>
        <dbReference type="EMBL" id="KAI3723543.1"/>
    </source>
</evidence>
<proteinExistence type="predicted"/>
<protein>
    <submittedName>
        <fullName evidence="1">Uncharacterized protein</fullName>
    </submittedName>
</protein>
<evidence type="ECO:0000313" key="2">
    <source>
        <dbReference type="Proteomes" id="UP001055811"/>
    </source>
</evidence>
<sequence>MSKLEHHYHLTTRSSAPRRPLQKLLIAAGFILHSSPVLISSGYSSSRHVRKFGTFHPYTSSQCIPLCY</sequence>